<keyword evidence="4" id="KW-1185">Reference proteome</keyword>
<evidence type="ECO:0000313" key="3">
    <source>
        <dbReference type="EMBL" id="CRL06816.1"/>
    </source>
</evidence>
<name>A0A1J1J367_9DIPT</name>
<feature type="region of interest" description="Disordered" evidence="1">
    <location>
        <begin position="69"/>
        <end position="99"/>
    </location>
</feature>
<keyword evidence="2" id="KW-0472">Membrane</keyword>
<evidence type="ECO:0000313" key="4">
    <source>
        <dbReference type="Proteomes" id="UP000183832"/>
    </source>
</evidence>
<keyword evidence="2" id="KW-0812">Transmembrane</keyword>
<feature type="compositionally biased region" description="Basic and acidic residues" evidence="1">
    <location>
        <begin position="71"/>
        <end position="82"/>
    </location>
</feature>
<feature type="compositionally biased region" description="Basic and acidic residues" evidence="1">
    <location>
        <begin position="90"/>
        <end position="99"/>
    </location>
</feature>
<organism evidence="3 4">
    <name type="scientific">Clunio marinus</name>
    <dbReference type="NCBI Taxonomy" id="568069"/>
    <lineage>
        <taxon>Eukaryota</taxon>
        <taxon>Metazoa</taxon>
        <taxon>Ecdysozoa</taxon>
        <taxon>Arthropoda</taxon>
        <taxon>Hexapoda</taxon>
        <taxon>Insecta</taxon>
        <taxon>Pterygota</taxon>
        <taxon>Neoptera</taxon>
        <taxon>Endopterygota</taxon>
        <taxon>Diptera</taxon>
        <taxon>Nematocera</taxon>
        <taxon>Chironomoidea</taxon>
        <taxon>Chironomidae</taxon>
        <taxon>Clunio</taxon>
    </lineage>
</organism>
<feature type="region of interest" description="Disordered" evidence="1">
    <location>
        <begin position="1"/>
        <end position="22"/>
    </location>
</feature>
<feature type="transmembrane region" description="Helical" evidence="2">
    <location>
        <begin position="104"/>
        <end position="124"/>
    </location>
</feature>
<proteinExistence type="predicted"/>
<dbReference type="AlphaFoldDB" id="A0A1J1J367"/>
<keyword evidence="2" id="KW-1133">Transmembrane helix</keyword>
<dbReference type="EMBL" id="CVRI01000067">
    <property type="protein sequence ID" value="CRL06816.1"/>
    <property type="molecule type" value="Genomic_DNA"/>
</dbReference>
<dbReference type="Proteomes" id="UP000183832">
    <property type="component" value="Unassembled WGS sequence"/>
</dbReference>
<evidence type="ECO:0000256" key="1">
    <source>
        <dbReference type="SAM" id="MobiDB-lite"/>
    </source>
</evidence>
<accession>A0A1J1J367</accession>
<feature type="compositionally biased region" description="Polar residues" evidence="1">
    <location>
        <begin position="1"/>
        <end position="15"/>
    </location>
</feature>
<gene>
    <name evidence="3" type="ORF">CLUMA_CG019641</name>
</gene>
<sequence>MLRLQTARSTRSTRLAQGDPDRQALQSRSSFFCQNVMKLSFQLPTFRCSSHGMNSNELVTNFPPLANRTNHLHDNHNLEDLAKKKKKSSRMRDRQDPHDPDHQVIIVQSFICLGFSLSTVWLVSVDI</sequence>
<protein>
    <submittedName>
        <fullName evidence="3">CLUMA_CG019641, isoform A</fullName>
    </submittedName>
</protein>
<evidence type="ECO:0000256" key="2">
    <source>
        <dbReference type="SAM" id="Phobius"/>
    </source>
</evidence>
<reference evidence="3 4" key="1">
    <citation type="submission" date="2015-04" db="EMBL/GenBank/DDBJ databases">
        <authorList>
            <person name="Syromyatnikov M.Y."/>
            <person name="Popov V.N."/>
        </authorList>
    </citation>
    <scope>NUCLEOTIDE SEQUENCE [LARGE SCALE GENOMIC DNA]</scope>
</reference>